<keyword evidence="1" id="KW-0812">Transmembrane</keyword>
<dbReference type="InterPro" id="IPR014196">
    <property type="entry name" value="SpoIIM"/>
</dbReference>
<dbReference type="NCBIfam" id="TIGR02831">
    <property type="entry name" value="spo_II_M"/>
    <property type="match status" value="1"/>
</dbReference>
<dbReference type="AlphaFoldDB" id="A0A8J6I014"/>
<gene>
    <name evidence="2" type="primary">spoIIM</name>
    <name evidence="2" type="ORF">G5B42_04290</name>
</gene>
<keyword evidence="3" id="KW-1185">Reference proteome</keyword>
<feature type="transmembrane region" description="Helical" evidence="1">
    <location>
        <begin position="20"/>
        <end position="39"/>
    </location>
</feature>
<reference evidence="2" key="1">
    <citation type="submission" date="2020-06" db="EMBL/GenBank/DDBJ databases">
        <title>Novel chitinolytic bacterium.</title>
        <authorList>
            <person name="Ungkulpasvich U."/>
            <person name="Kosugi A."/>
            <person name="Uke A."/>
        </authorList>
    </citation>
    <scope>NUCLEOTIDE SEQUENCE</scope>
    <source>
        <strain evidence="2">UUS1-1</strain>
    </source>
</reference>
<name>A0A8J6I014_9FIRM</name>
<feature type="transmembrane region" description="Helical" evidence="1">
    <location>
        <begin position="182"/>
        <end position="209"/>
    </location>
</feature>
<proteinExistence type="predicted"/>
<protein>
    <submittedName>
        <fullName evidence="2">Stage II sporulation protein M</fullName>
    </submittedName>
</protein>
<feature type="transmembrane region" description="Helical" evidence="1">
    <location>
        <begin position="85"/>
        <end position="106"/>
    </location>
</feature>
<comment type="caution">
    <text evidence="2">The sequence shown here is derived from an EMBL/GenBank/DDBJ whole genome shotgun (WGS) entry which is preliminary data.</text>
</comment>
<evidence type="ECO:0000313" key="2">
    <source>
        <dbReference type="EMBL" id="MBA2132763.1"/>
    </source>
</evidence>
<dbReference type="Pfam" id="PF01944">
    <property type="entry name" value="SpoIIM"/>
    <property type="match status" value="1"/>
</dbReference>
<dbReference type="RefSeq" id="WP_181339220.1">
    <property type="nucleotide sequence ID" value="NZ_JAAKDE010000008.1"/>
</dbReference>
<feature type="transmembrane region" description="Helical" evidence="1">
    <location>
        <begin position="138"/>
        <end position="161"/>
    </location>
</feature>
<organism evidence="2 3">
    <name type="scientific">Capillibacterium thermochitinicola</name>
    <dbReference type="NCBI Taxonomy" id="2699427"/>
    <lineage>
        <taxon>Bacteria</taxon>
        <taxon>Bacillati</taxon>
        <taxon>Bacillota</taxon>
        <taxon>Capillibacterium</taxon>
    </lineage>
</organism>
<dbReference type="EMBL" id="JAAKDE010000008">
    <property type="protein sequence ID" value="MBA2132763.1"/>
    <property type="molecule type" value="Genomic_DNA"/>
</dbReference>
<sequence length="212" mass="23494">MFLRRWRRVIGLYIEERLFLFILVGLLFTMGIVFGTLSAQNLEYGQKTELLQYIQFFFQGMKQEAAPVTDAVLAGNAIFNHLKTVFFFILLGISVIGVPLILFLLFAKGYILGFTIGFLLQQLAGKGFLFTVTSVFPHYVLIIPALMLAGVANIDLAGALLRSRFGQVSRPVSLDLLQGLGISGLAMVILAVSGLIEGFVSPMFIYWVAKLF</sequence>
<evidence type="ECO:0000313" key="3">
    <source>
        <dbReference type="Proteomes" id="UP000657177"/>
    </source>
</evidence>
<dbReference type="Proteomes" id="UP000657177">
    <property type="component" value="Unassembled WGS sequence"/>
</dbReference>
<evidence type="ECO:0000256" key="1">
    <source>
        <dbReference type="SAM" id="Phobius"/>
    </source>
</evidence>
<accession>A0A8J6I014</accession>
<dbReference type="InterPro" id="IPR002798">
    <property type="entry name" value="SpoIIM-like"/>
</dbReference>
<keyword evidence="1" id="KW-0472">Membrane</keyword>
<dbReference type="PIRSF" id="PIRSF038973">
    <property type="entry name" value="SpoIIM"/>
    <property type="match status" value="1"/>
</dbReference>
<keyword evidence="1" id="KW-1133">Transmembrane helix</keyword>